<dbReference type="EMBL" id="JALAOH010000032">
    <property type="protein sequence ID" value="MCY8317440.1"/>
    <property type="molecule type" value="Genomic_DNA"/>
</dbReference>
<dbReference type="Proteomes" id="UP001067121">
    <property type="component" value="Unassembled WGS sequence"/>
</dbReference>
<protein>
    <submittedName>
        <fullName evidence="1">Uncharacterized protein</fullName>
    </submittedName>
</protein>
<accession>A0AAP3CLW4</accession>
<reference evidence="1" key="1">
    <citation type="submission" date="2022-02" db="EMBL/GenBank/DDBJ databases">
        <title>Crop Bioprotection Bacillus Genome Sequencing.</title>
        <authorList>
            <person name="Dunlap C."/>
        </authorList>
    </citation>
    <scope>NUCLEOTIDE SEQUENCE</scope>
    <source>
        <strain evidence="1">98-1</strain>
    </source>
</reference>
<dbReference type="AlphaFoldDB" id="A0AAP3CLW4"/>
<dbReference type="RefSeq" id="WP_268469429.1">
    <property type="nucleotide sequence ID" value="NZ_JALAOH010000032.1"/>
</dbReference>
<comment type="caution">
    <text evidence="1">The sequence shown here is derived from an EMBL/GenBank/DDBJ whole genome shotgun (WGS) entry which is preliminary data.</text>
</comment>
<evidence type="ECO:0000313" key="2">
    <source>
        <dbReference type="Proteomes" id="UP001067121"/>
    </source>
</evidence>
<name>A0AAP3CLW4_BACVA</name>
<organism evidence="1 2">
    <name type="scientific">Bacillus vallismortis</name>
    <dbReference type="NCBI Taxonomy" id="72361"/>
    <lineage>
        <taxon>Bacteria</taxon>
        <taxon>Bacillati</taxon>
        <taxon>Bacillota</taxon>
        <taxon>Bacilli</taxon>
        <taxon>Bacillales</taxon>
        <taxon>Bacillaceae</taxon>
        <taxon>Bacillus</taxon>
    </lineage>
</organism>
<gene>
    <name evidence="1" type="ORF">MOC71_12055</name>
</gene>
<sequence length="81" mass="9436">MKPNANVEIRYIEDLKDQEGKLLFKGTADELKTNGKKFDMSLGDSFTLGLKDEAIHVRVLRMEYDVSSEDNYKYWVSKEDK</sequence>
<evidence type="ECO:0000313" key="1">
    <source>
        <dbReference type="EMBL" id="MCY8317440.1"/>
    </source>
</evidence>
<proteinExistence type="predicted"/>